<dbReference type="CDD" id="cd03801">
    <property type="entry name" value="GT4_PimA-like"/>
    <property type="match status" value="1"/>
</dbReference>
<name>A0A6N2N3L7_SALVM</name>
<evidence type="ECO:0000259" key="3">
    <source>
        <dbReference type="Pfam" id="PF00534"/>
    </source>
</evidence>
<dbReference type="PANTHER" id="PTHR47252">
    <property type="entry name" value="GLYCOSYLTRANSFERASE"/>
    <property type="match status" value="1"/>
</dbReference>
<dbReference type="GO" id="GO:0016757">
    <property type="term" value="F:glycosyltransferase activity"/>
    <property type="evidence" value="ECO:0007669"/>
    <property type="project" value="UniProtKB-KW"/>
</dbReference>
<feature type="transmembrane region" description="Helical" evidence="2">
    <location>
        <begin position="579"/>
        <end position="605"/>
    </location>
</feature>
<organism evidence="4">
    <name type="scientific">Salix viminalis</name>
    <name type="common">Common osier</name>
    <name type="synonym">Basket willow</name>
    <dbReference type="NCBI Taxonomy" id="40686"/>
    <lineage>
        <taxon>Eukaryota</taxon>
        <taxon>Viridiplantae</taxon>
        <taxon>Streptophyta</taxon>
        <taxon>Embryophyta</taxon>
        <taxon>Tracheophyta</taxon>
        <taxon>Spermatophyta</taxon>
        <taxon>Magnoliopsida</taxon>
        <taxon>eudicotyledons</taxon>
        <taxon>Gunneridae</taxon>
        <taxon>Pentapetalae</taxon>
        <taxon>rosids</taxon>
        <taxon>fabids</taxon>
        <taxon>Malpighiales</taxon>
        <taxon>Salicaceae</taxon>
        <taxon>Saliceae</taxon>
        <taxon>Salix</taxon>
    </lineage>
</organism>
<dbReference type="InterPro" id="IPR041693">
    <property type="entry name" value="Glyco_trans_4_5"/>
</dbReference>
<dbReference type="Pfam" id="PF00534">
    <property type="entry name" value="Glycos_transf_1"/>
    <property type="match status" value="1"/>
</dbReference>
<evidence type="ECO:0000313" key="4">
    <source>
        <dbReference type="EMBL" id="VFU61445.1"/>
    </source>
</evidence>
<protein>
    <recommendedName>
        <fullName evidence="3">Glycosyl transferase family 1 domain-containing protein</fullName>
    </recommendedName>
</protein>
<feature type="domain" description="Glycosyl transferase family 1" evidence="3">
    <location>
        <begin position="268"/>
        <end position="449"/>
    </location>
</feature>
<dbReference type="FunFam" id="3.40.50.2000:FF:000169">
    <property type="entry name" value="UDP-Glycosyltransferase superfamily protein"/>
    <property type="match status" value="1"/>
</dbReference>
<keyword evidence="1" id="KW-0328">Glycosyltransferase</keyword>
<keyword evidence="1" id="KW-0808">Transferase</keyword>
<dbReference type="InterPro" id="IPR001296">
    <property type="entry name" value="Glyco_trans_1"/>
</dbReference>
<keyword evidence="2" id="KW-1133">Transmembrane helix</keyword>
<proteinExistence type="predicted"/>
<dbReference type="EMBL" id="CAADRP010002118">
    <property type="protein sequence ID" value="VFU61445.1"/>
    <property type="molecule type" value="Genomic_DNA"/>
</dbReference>
<accession>A0A6N2N3L7</accession>
<reference evidence="4" key="1">
    <citation type="submission" date="2019-03" db="EMBL/GenBank/DDBJ databases">
        <authorList>
            <person name="Mank J."/>
            <person name="Almeida P."/>
        </authorList>
    </citation>
    <scope>NUCLEOTIDE SEQUENCE</scope>
    <source>
        <strain evidence="4">78183</strain>
    </source>
</reference>
<evidence type="ECO:0000256" key="2">
    <source>
        <dbReference type="SAM" id="Phobius"/>
    </source>
</evidence>
<keyword evidence="2" id="KW-0812">Transmembrane</keyword>
<evidence type="ECO:0000256" key="1">
    <source>
        <dbReference type="ARBA" id="ARBA00022676"/>
    </source>
</evidence>
<dbReference type="PANTHER" id="PTHR47252:SF5">
    <property type="entry name" value="GLYCOSYL TRANSFERASE FAMILY 1 DOMAIN-CONTAINING PROTEIN"/>
    <property type="match status" value="1"/>
</dbReference>
<keyword evidence="2" id="KW-0472">Membrane</keyword>
<dbReference type="Gene3D" id="3.40.50.2000">
    <property type="entry name" value="Glycogen Phosphorylase B"/>
    <property type="match status" value="1"/>
</dbReference>
<sequence length="633" mass="71362">MAKLLQQHSNAAGWAPPSVQKRWLLTLLIMLSVSTLIALLIKSAFDSCDPPHPRNFHVDASNQPVKDFPKSIRTAPSPLSFMKSKLVLLVSHELSLSGGPLLLMELAFLLRSVGTEVFWITIQKPTETDEVVYSLEQKMSVRGVQVFSAKGQEAIDTAFKADLIVLNTAVAGKWLDAVLKENVPRVLPKVLWWIHEMRGHYFKLDYVKHLPLVGGAMIDSHVTAEYWKNRTQERLRIKMPETYVVHLGNSKELMDVAEDSVAKRVLREHIRESLGVRDEDILFAIINSVSRGKGQDLFLRSFYESLQLIQVQKLKVPSMHAVIVGSDMSAQTKFETELRNIVMQKKIQDRVHFINKTLTVAPYLAAIDVLVQNSQARGECFGRITIEAMAFQLPVLGTAAGGTTEIVVNGTTGLLHSVGKEGVTPLAKNIVKLATHVERRLTMGKRGYERVREMFLEHHMAHRIASVLKELEVGFSEPRSIKKLLMRPFMIANKLKLLPLSHPSQHYFHMPFACQSSQSNFLLRQFIKHYAIKTEQTLKATNVKKNQKNPFVLKVEGITWTFSQVSAMVRGPCSFTMSIIALVIVWVCSGGVLSSIGFIFGLGFVEKYLIAALNMISFFKIHDTRMGERLSWW</sequence>
<dbReference type="SUPFAM" id="SSF53756">
    <property type="entry name" value="UDP-Glycosyltransferase/glycogen phosphorylase"/>
    <property type="match status" value="1"/>
</dbReference>
<dbReference type="AlphaFoldDB" id="A0A6N2N3L7"/>
<gene>
    <name evidence="4" type="ORF">SVIM_LOCUS459961</name>
</gene>
<feature type="transmembrane region" description="Helical" evidence="2">
    <location>
        <begin position="23"/>
        <end position="45"/>
    </location>
</feature>
<dbReference type="Pfam" id="PF16994">
    <property type="entry name" value="Glyco_trans_4_5"/>
    <property type="match status" value="1"/>
</dbReference>